<comment type="caution">
    <text evidence="6">The sequence shown here is derived from an EMBL/GenBank/DDBJ whole genome shotgun (WGS) entry which is preliminary data.</text>
</comment>
<organism evidence="6 7">
    <name type="scientific">Orchesella cincta</name>
    <name type="common">Springtail</name>
    <name type="synonym">Podura cincta</name>
    <dbReference type="NCBI Taxonomy" id="48709"/>
    <lineage>
        <taxon>Eukaryota</taxon>
        <taxon>Metazoa</taxon>
        <taxon>Ecdysozoa</taxon>
        <taxon>Arthropoda</taxon>
        <taxon>Hexapoda</taxon>
        <taxon>Collembola</taxon>
        <taxon>Entomobryomorpha</taxon>
        <taxon>Entomobryoidea</taxon>
        <taxon>Orchesellidae</taxon>
        <taxon>Orchesellinae</taxon>
        <taxon>Orchesella</taxon>
    </lineage>
</organism>
<dbReference type="PANTHER" id="PTHR44252:SF3">
    <property type="entry name" value="D-ERYTHRULOSE REDUCTASE-RELATED"/>
    <property type="match status" value="1"/>
</dbReference>
<sequence>MTFEYNFTGTKFLVTGAGRGIGRAIVTELHKKRAIVYALSKNSNNLTTLKEECPQIITICADLSNLEQTKSAVESIEAVDCLINNAGVIEPADFLGISQEQFDKQFNVNLKAVVFLSQLVVKKMIAVGNGGSIVNMSSVCSQRPMRNSGIYSCTKAALDMLTKTMALELGVHKIRVNSLNPGLVNTDMTNHESYQKQNPEDMEKAMQQVIDRTPTQTLFMPMSDVVNATLFLASNQTSQITGQCLAVDGGYSAN</sequence>
<evidence type="ECO:0000256" key="5">
    <source>
        <dbReference type="RuleBase" id="RU000363"/>
    </source>
</evidence>
<reference evidence="6 7" key="1">
    <citation type="journal article" date="2016" name="Genome Biol. Evol.">
        <title>Gene Family Evolution Reflects Adaptation to Soil Environmental Stressors in the Genome of the Collembolan Orchesella cincta.</title>
        <authorList>
            <person name="Faddeeva-Vakhrusheva A."/>
            <person name="Derks M.F."/>
            <person name="Anvar S.Y."/>
            <person name="Agamennone V."/>
            <person name="Suring W."/>
            <person name="Smit S."/>
            <person name="van Straalen N.M."/>
            <person name="Roelofs D."/>
        </authorList>
    </citation>
    <scope>NUCLEOTIDE SEQUENCE [LARGE SCALE GENOMIC DNA]</scope>
    <source>
        <tissue evidence="6">Mixed pool</tissue>
    </source>
</reference>
<dbReference type="GO" id="GO:0004090">
    <property type="term" value="F:carbonyl reductase (NADPH) activity"/>
    <property type="evidence" value="ECO:0007669"/>
    <property type="project" value="TreeGrafter"/>
</dbReference>
<comment type="subunit">
    <text evidence="2">Homotetramer.</text>
</comment>
<dbReference type="EMBL" id="LJIJ01001565">
    <property type="protein sequence ID" value="ODM91399.1"/>
    <property type="molecule type" value="Genomic_DNA"/>
</dbReference>
<evidence type="ECO:0000256" key="2">
    <source>
        <dbReference type="ARBA" id="ARBA00011881"/>
    </source>
</evidence>
<keyword evidence="3" id="KW-0521">NADP</keyword>
<dbReference type="STRING" id="48709.A0A1D2MEH0"/>
<dbReference type="InterPro" id="IPR002347">
    <property type="entry name" value="SDR_fam"/>
</dbReference>
<dbReference type="AlphaFoldDB" id="A0A1D2MEH0"/>
<evidence type="ECO:0000256" key="1">
    <source>
        <dbReference type="ARBA" id="ARBA00006484"/>
    </source>
</evidence>
<accession>A0A1D2MEH0</accession>
<dbReference type="OrthoDB" id="1393670at2759"/>
<gene>
    <name evidence="6" type="ORF">Ocin01_15288</name>
</gene>
<evidence type="ECO:0000313" key="7">
    <source>
        <dbReference type="Proteomes" id="UP000094527"/>
    </source>
</evidence>
<dbReference type="PRINTS" id="PR00080">
    <property type="entry name" value="SDRFAMILY"/>
</dbReference>
<comment type="similarity">
    <text evidence="1 5">Belongs to the short-chain dehydrogenases/reductases (SDR) family.</text>
</comment>
<dbReference type="GO" id="GO:0005997">
    <property type="term" value="P:xylulose metabolic process"/>
    <property type="evidence" value="ECO:0007669"/>
    <property type="project" value="TreeGrafter"/>
</dbReference>
<keyword evidence="4" id="KW-0560">Oxidoreductase</keyword>
<name>A0A1D2MEH0_ORCCI</name>
<evidence type="ECO:0000256" key="4">
    <source>
        <dbReference type="ARBA" id="ARBA00023002"/>
    </source>
</evidence>
<dbReference type="FunFam" id="3.40.50.720:FF:000084">
    <property type="entry name" value="Short-chain dehydrogenase reductase"/>
    <property type="match status" value="1"/>
</dbReference>
<dbReference type="Gene3D" id="3.40.50.720">
    <property type="entry name" value="NAD(P)-binding Rossmann-like Domain"/>
    <property type="match status" value="1"/>
</dbReference>
<dbReference type="GO" id="GO:0006006">
    <property type="term" value="P:glucose metabolic process"/>
    <property type="evidence" value="ECO:0007669"/>
    <property type="project" value="TreeGrafter"/>
</dbReference>
<dbReference type="InterPro" id="IPR036291">
    <property type="entry name" value="NAD(P)-bd_dom_sf"/>
</dbReference>
<dbReference type="Pfam" id="PF00106">
    <property type="entry name" value="adh_short"/>
    <property type="match status" value="1"/>
</dbReference>
<proteinExistence type="inferred from homology"/>
<dbReference type="OMA" id="EYACTWS"/>
<dbReference type="InterPro" id="IPR020904">
    <property type="entry name" value="Sc_DH/Rdtase_CS"/>
</dbReference>
<evidence type="ECO:0000313" key="6">
    <source>
        <dbReference type="EMBL" id="ODM91399.1"/>
    </source>
</evidence>
<keyword evidence="7" id="KW-1185">Reference proteome</keyword>
<dbReference type="PANTHER" id="PTHR44252">
    <property type="entry name" value="D-ERYTHRULOSE REDUCTASE"/>
    <property type="match status" value="1"/>
</dbReference>
<dbReference type="Proteomes" id="UP000094527">
    <property type="component" value="Unassembled WGS sequence"/>
</dbReference>
<protein>
    <submittedName>
        <fullName evidence="6">L-xylulose reductase</fullName>
    </submittedName>
</protein>
<dbReference type="PRINTS" id="PR00081">
    <property type="entry name" value="GDHRDH"/>
</dbReference>
<dbReference type="PROSITE" id="PS00061">
    <property type="entry name" value="ADH_SHORT"/>
    <property type="match status" value="1"/>
</dbReference>
<dbReference type="SUPFAM" id="SSF51735">
    <property type="entry name" value="NAD(P)-binding Rossmann-fold domains"/>
    <property type="match status" value="1"/>
</dbReference>
<dbReference type="InterPro" id="IPR051737">
    <property type="entry name" value="L-xylulose/Carbonyl_redctase"/>
</dbReference>
<evidence type="ECO:0000256" key="3">
    <source>
        <dbReference type="ARBA" id="ARBA00022857"/>
    </source>
</evidence>
<dbReference type="GO" id="GO:0050038">
    <property type="term" value="F:L-xylulose reductase (NADPH) activity"/>
    <property type="evidence" value="ECO:0007669"/>
    <property type="project" value="TreeGrafter"/>
</dbReference>